<reference evidence="10" key="3">
    <citation type="submission" date="2020-05" db="EMBL/GenBank/DDBJ databases">
        <authorList>
            <person name="Brown S."/>
            <person name="Huntemann M."/>
            <person name="Clum A."/>
            <person name="Spunde A."/>
            <person name="Palaniappan K."/>
            <person name="Ritter S."/>
            <person name="Mikhailova N."/>
            <person name="Chen I.-M."/>
            <person name="Stamatis D."/>
            <person name="Reddy T."/>
            <person name="O'Malley R."/>
            <person name="Daum C."/>
            <person name="Shapiro N."/>
            <person name="Ivanova N."/>
            <person name="Kyrpides N."/>
            <person name="Woyke T."/>
        </authorList>
    </citation>
    <scope>NUCLEOTIDE SEQUENCE</scope>
    <source>
        <strain evidence="10">DJ080</strain>
    </source>
</reference>
<evidence type="ECO:0000256" key="2">
    <source>
        <dbReference type="ARBA" id="ARBA00006448"/>
    </source>
</evidence>
<feature type="transmembrane region" description="Helical" evidence="7">
    <location>
        <begin position="38"/>
        <end position="56"/>
    </location>
</feature>
<organism evidence="11 12">
    <name type="scientific">Clostridium beijerinckii</name>
    <name type="common">Clostridium MP</name>
    <dbReference type="NCBI Taxonomy" id="1520"/>
    <lineage>
        <taxon>Bacteria</taxon>
        <taxon>Bacillati</taxon>
        <taxon>Bacillota</taxon>
        <taxon>Clostridia</taxon>
        <taxon>Eubacteriales</taxon>
        <taxon>Clostridiaceae</taxon>
        <taxon>Clostridium</taxon>
    </lineage>
</organism>
<feature type="domain" description="YetF C-terminal" evidence="8">
    <location>
        <begin position="85"/>
        <end position="218"/>
    </location>
</feature>
<evidence type="ECO:0000256" key="1">
    <source>
        <dbReference type="ARBA" id="ARBA00004651"/>
    </source>
</evidence>
<evidence type="ECO:0000313" key="12">
    <source>
        <dbReference type="Proteomes" id="UP000190973"/>
    </source>
</evidence>
<dbReference type="Proteomes" id="UP001193748">
    <property type="component" value="Unassembled WGS sequence"/>
</dbReference>
<protein>
    <submittedName>
        <fullName evidence="9">DUF421 domain-containing protein</fullName>
    </submittedName>
    <submittedName>
        <fullName evidence="10">Uncharacterized membrane protein YcaP (DUF421 family)</fullName>
    </submittedName>
</protein>
<dbReference type="EMBL" id="JABSWW010000001">
    <property type="protein sequence ID" value="NRT87093.1"/>
    <property type="molecule type" value="Genomic_DNA"/>
</dbReference>
<evidence type="ECO:0000256" key="6">
    <source>
        <dbReference type="ARBA" id="ARBA00023136"/>
    </source>
</evidence>
<evidence type="ECO:0000259" key="8">
    <source>
        <dbReference type="Pfam" id="PF04239"/>
    </source>
</evidence>
<dbReference type="Proteomes" id="UP000190973">
    <property type="component" value="Unassembled WGS sequence"/>
</dbReference>
<dbReference type="Gene3D" id="3.30.240.20">
    <property type="entry name" value="bsu07140 like domains"/>
    <property type="match status" value="2"/>
</dbReference>
<dbReference type="PANTHER" id="PTHR34582">
    <property type="entry name" value="UPF0702 TRANSMEMBRANE PROTEIN YCAP"/>
    <property type="match status" value="1"/>
</dbReference>
<dbReference type="EMBL" id="JABAGD010000028">
    <property type="protein sequence ID" value="NMF06087.1"/>
    <property type="molecule type" value="Genomic_DNA"/>
</dbReference>
<keyword evidence="4 7" id="KW-0812">Transmembrane</keyword>
<reference evidence="10" key="4">
    <citation type="journal article" date="2022" name="Nat. Biotechnol.">
        <title>Carbon-negative production of acetone and isopropanol by gas fermentation at industrial pilot scale.</title>
        <authorList>
            <person name="Liew F.E."/>
            <person name="Nogle R."/>
            <person name="Abdalla T."/>
            <person name="Rasor B.J."/>
            <person name="Canter C."/>
            <person name="Jensen R.O."/>
            <person name="Wang L."/>
            <person name="Strutz J."/>
            <person name="Chirania P."/>
            <person name="De Tissera S."/>
            <person name="Mueller A.P."/>
            <person name="Ruan Z."/>
            <person name="Gao A."/>
            <person name="Tran L."/>
            <person name="Engle N.L."/>
            <person name="Bromley J.C."/>
            <person name="Daniell J."/>
            <person name="Conrado R."/>
            <person name="Tschaplinski T.J."/>
            <person name="Giannone R.J."/>
            <person name="Hettich R.L."/>
            <person name="Karim A.S."/>
            <person name="Simpson S.D."/>
            <person name="Brown S.D."/>
            <person name="Leang C."/>
            <person name="Jewett M.C."/>
            <person name="Kopke M."/>
        </authorList>
    </citation>
    <scope>NUCLEOTIDE SEQUENCE</scope>
    <source>
        <strain evidence="10">DJ080</strain>
    </source>
</reference>
<dbReference type="RefSeq" id="WP_077836999.1">
    <property type="nucleotide sequence ID" value="NZ_JABAGD010000028.1"/>
</dbReference>
<comment type="subcellular location">
    <subcellularLocation>
        <location evidence="1">Cell membrane</location>
        <topology evidence="1">Multi-pass membrane protein</topology>
    </subcellularLocation>
</comment>
<accession>A0A1S8SLN1</accession>
<evidence type="ECO:0000256" key="4">
    <source>
        <dbReference type="ARBA" id="ARBA00022692"/>
    </source>
</evidence>
<dbReference type="Pfam" id="PF04239">
    <property type="entry name" value="DUF421"/>
    <property type="match status" value="1"/>
</dbReference>
<reference evidence="11 12" key="1">
    <citation type="submission" date="2016-05" db="EMBL/GenBank/DDBJ databases">
        <title>Microbial solvent formation.</title>
        <authorList>
            <person name="Poehlein A."/>
            <person name="Montoya Solano J.D."/>
            <person name="Flitsch S."/>
            <person name="Krabben P."/>
            <person name="Duerre P."/>
            <person name="Daniel R."/>
        </authorList>
    </citation>
    <scope>NUCLEOTIDE SEQUENCE [LARGE SCALE GENOMIC DNA]</scope>
    <source>
        <strain evidence="11 12">DSM 53</strain>
    </source>
</reference>
<keyword evidence="5 7" id="KW-1133">Transmembrane helix</keyword>
<dbReference type="InterPro" id="IPR023090">
    <property type="entry name" value="UPF0702_alpha/beta_dom_sf"/>
</dbReference>
<reference evidence="9 13" key="2">
    <citation type="submission" date="2020-04" db="EMBL/GenBank/DDBJ databases">
        <authorList>
            <person name="Hitch T.C.A."/>
            <person name="Wylensek D."/>
            <person name="Clavel T."/>
        </authorList>
    </citation>
    <scope>NUCLEOTIDE SEQUENCE [LARGE SCALE GENOMIC DNA]</scope>
    <source>
        <strain evidence="9 13">WB01_NA02</strain>
    </source>
</reference>
<evidence type="ECO:0000313" key="11">
    <source>
        <dbReference type="EMBL" id="OOM66105.1"/>
    </source>
</evidence>
<dbReference type="PANTHER" id="PTHR34582:SF6">
    <property type="entry name" value="UPF0702 TRANSMEMBRANE PROTEIN YCAP"/>
    <property type="match status" value="1"/>
</dbReference>
<evidence type="ECO:0000256" key="7">
    <source>
        <dbReference type="SAM" id="Phobius"/>
    </source>
</evidence>
<dbReference type="GO" id="GO:0005886">
    <property type="term" value="C:plasma membrane"/>
    <property type="evidence" value="ECO:0007669"/>
    <property type="project" value="UniProtKB-SubCell"/>
</dbReference>
<evidence type="ECO:0000256" key="3">
    <source>
        <dbReference type="ARBA" id="ARBA00022475"/>
    </source>
</evidence>
<dbReference type="Proteomes" id="UP000587880">
    <property type="component" value="Unassembled WGS sequence"/>
</dbReference>
<dbReference type="InterPro" id="IPR007353">
    <property type="entry name" value="DUF421"/>
</dbReference>
<comment type="similarity">
    <text evidence="2">Belongs to the UPF0702 family.</text>
</comment>
<dbReference type="EMBL" id="LZZI01000001">
    <property type="protein sequence ID" value="OOM66105.1"/>
    <property type="molecule type" value="Genomic_DNA"/>
</dbReference>
<keyword evidence="3" id="KW-1003">Cell membrane</keyword>
<feature type="transmembrane region" description="Helical" evidence="7">
    <location>
        <begin position="62"/>
        <end position="82"/>
    </location>
</feature>
<keyword evidence="6 7" id="KW-0472">Membrane</keyword>
<name>A0A1S8SLN1_CLOBE</name>
<evidence type="ECO:0000313" key="9">
    <source>
        <dbReference type="EMBL" id="NMF06087.1"/>
    </source>
</evidence>
<evidence type="ECO:0000256" key="5">
    <source>
        <dbReference type="ARBA" id="ARBA00022989"/>
    </source>
</evidence>
<dbReference type="AlphaFoldDB" id="A0A1S8SLN1"/>
<evidence type="ECO:0000313" key="13">
    <source>
        <dbReference type="Proteomes" id="UP000587880"/>
    </source>
</evidence>
<gene>
    <name evidence="10" type="ORF">B0H41_000772</name>
    <name evidence="11" type="ORF">CLBCK_00610</name>
    <name evidence="9" type="ORF">HF849_15295</name>
</gene>
<comment type="caution">
    <text evidence="11">The sequence shown here is derived from an EMBL/GenBank/DDBJ whole genome shotgun (WGS) entry which is preliminary data.</text>
</comment>
<proteinExistence type="inferred from homology"/>
<evidence type="ECO:0000313" key="10">
    <source>
        <dbReference type="EMBL" id="NRT87093.1"/>
    </source>
</evidence>
<feature type="transmembrane region" description="Helical" evidence="7">
    <location>
        <begin position="6"/>
        <end position="26"/>
    </location>
</feature>
<sequence>MEMLKELSILLGRIVTIFPLMLAIALYMGKRSIGELPIFDFLVIIILGAVVGADIADPQIEHIHTAVAIVLIGIFQKVVSILKIKYRKFGHIITFEPTVVIWDGQFIVPNLKEIRYSIDNVLQMLRENDVFDISDVHLGIVEANGKLSVLKKVNKAELTVEDMNITGKVVSLSYPIVVDGKVHRDTLAKLNLSESWLREQLKNNKINSLEEVFFASVNMKKELHISLKEYMKDANKIIPIYN</sequence>